<comment type="subunit">
    <text evidence="9">Forms a complex with SecD. Part of the essential Sec protein translocation apparatus which comprises SecA, SecYEG and auxiliary proteins SecDF. Other proteins may also be involved.</text>
</comment>
<keyword evidence="13" id="KW-1185">Reference proteome</keyword>
<evidence type="ECO:0000256" key="9">
    <source>
        <dbReference type="HAMAP-Rule" id="MF_01464"/>
    </source>
</evidence>
<evidence type="ECO:0000313" key="13">
    <source>
        <dbReference type="Proteomes" id="UP000627538"/>
    </source>
</evidence>
<evidence type="ECO:0000256" key="5">
    <source>
        <dbReference type="ARBA" id="ARBA00022927"/>
    </source>
</evidence>
<evidence type="ECO:0000256" key="3">
    <source>
        <dbReference type="ARBA" id="ARBA00022475"/>
    </source>
</evidence>
<feature type="transmembrane region" description="Helical" evidence="9">
    <location>
        <begin position="278"/>
        <end position="303"/>
    </location>
</feature>
<dbReference type="EMBL" id="JACRUO010000001">
    <property type="protein sequence ID" value="MBD3688757.1"/>
    <property type="molecule type" value="Genomic_DNA"/>
</dbReference>
<dbReference type="RefSeq" id="WP_191070861.1">
    <property type="nucleotide sequence ID" value="NZ_CP060506.1"/>
</dbReference>
<evidence type="ECO:0000256" key="4">
    <source>
        <dbReference type="ARBA" id="ARBA00022692"/>
    </source>
</evidence>
<dbReference type="PRINTS" id="PR01755">
    <property type="entry name" value="SECFTRNLCASE"/>
</dbReference>
<evidence type="ECO:0000256" key="8">
    <source>
        <dbReference type="ARBA" id="ARBA00023136"/>
    </source>
</evidence>
<reference evidence="12 13" key="1">
    <citation type="submission" date="2020-08" db="EMBL/GenBank/DDBJ databases">
        <title>Winkia gen. nov., sp. nov., isolated from faeces of the Anser albifrons in China.</title>
        <authorList>
            <person name="Liu Q."/>
        </authorList>
    </citation>
    <scope>NUCLEOTIDE SEQUENCE [LARGE SCALE GENOMIC DNA]</scope>
    <source>
        <strain evidence="12 13">C62</strain>
    </source>
</reference>
<dbReference type="HAMAP" id="MF_01464_B">
    <property type="entry name" value="SecF_B"/>
    <property type="match status" value="1"/>
</dbReference>
<keyword evidence="5 9" id="KW-0653">Protein transport</keyword>
<dbReference type="GO" id="GO:0006605">
    <property type="term" value="P:protein targeting"/>
    <property type="evidence" value="ECO:0007669"/>
    <property type="project" value="UniProtKB-UniRule"/>
</dbReference>
<evidence type="ECO:0000256" key="10">
    <source>
        <dbReference type="SAM" id="MobiDB-lite"/>
    </source>
</evidence>
<dbReference type="GO" id="GO:0065002">
    <property type="term" value="P:intracellular protein transmembrane transport"/>
    <property type="evidence" value="ECO:0007669"/>
    <property type="project" value="UniProtKB-UniRule"/>
</dbReference>
<dbReference type="InterPro" id="IPR005665">
    <property type="entry name" value="SecF_bac"/>
</dbReference>
<feature type="transmembrane region" description="Helical" evidence="9">
    <location>
        <begin position="27"/>
        <end position="47"/>
    </location>
</feature>
<keyword evidence="6 9" id="KW-1133">Transmembrane helix</keyword>
<dbReference type="GO" id="GO:0043952">
    <property type="term" value="P:protein transport by the Sec complex"/>
    <property type="evidence" value="ECO:0007669"/>
    <property type="project" value="UniProtKB-UniRule"/>
</dbReference>
<dbReference type="InterPro" id="IPR022646">
    <property type="entry name" value="SecD/SecF_CS"/>
</dbReference>
<feature type="domain" description="Protein export membrane protein SecD/SecF C-terminal" evidence="11">
    <location>
        <begin position="114"/>
        <end position="306"/>
    </location>
</feature>
<sequence length="371" mass="39927">MMSFAQWGNELYAGTRSYSIVGHRKQWLSIGLVFIVLSVILLIVPGLSQSIEFRGGTEFTVSHVREANQAPARTVITELKQLDGASVTSLGQSGVRIQSGTMSTSDSREVVDRLAKAYKVDADEVASTGIGPSWGRDVTVKAATSLAVFFVLVGLMLAIYFKTVTMAAAALFALCHDVLITAAIFAITRVEVSPATVIGVLTILAFSLYDTVVVFDKVRELTTDFTQQSRSTYAELVNLSVNQTMVRSINTSVVAILPIGAILFVSTVVLGGGTLRDISMALFIGTIVGTWSSIFIASPALVFMRERTKKVAEHTKLVLQRRQGISNRALRQGTVSVDPAEAGDDVAAKPLVAGHHRGRAAQPSRKPRSKR</sequence>
<evidence type="ECO:0000313" key="12">
    <source>
        <dbReference type="EMBL" id="MBD3688757.1"/>
    </source>
</evidence>
<dbReference type="AlphaFoldDB" id="A0A8I0G6M6"/>
<dbReference type="Pfam" id="PF07549">
    <property type="entry name" value="Sec_GG"/>
    <property type="match status" value="1"/>
</dbReference>
<dbReference type="NCBIfam" id="TIGR00966">
    <property type="entry name" value="transloc_SecF"/>
    <property type="match status" value="1"/>
</dbReference>
<feature type="transmembrane region" description="Helical" evidence="9">
    <location>
        <begin position="168"/>
        <end position="188"/>
    </location>
</feature>
<proteinExistence type="inferred from homology"/>
<dbReference type="InterPro" id="IPR048634">
    <property type="entry name" value="SecD_SecF_C"/>
</dbReference>
<keyword evidence="3 9" id="KW-1003">Cell membrane</keyword>
<organism evidence="12 13">
    <name type="scientific">Nanchangia anserum</name>
    <dbReference type="NCBI Taxonomy" id="2692125"/>
    <lineage>
        <taxon>Bacteria</taxon>
        <taxon>Bacillati</taxon>
        <taxon>Actinomycetota</taxon>
        <taxon>Actinomycetes</taxon>
        <taxon>Actinomycetales</taxon>
        <taxon>Actinomycetaceae</taxon>
        <taxon>Nanchangia</taxon>
    </lineage>
</organism>
<feature type="compositionally biased region" description="Basic residues" evidence="10">
    <location>
        <begin position="354"/>
        <end position="371"/>
    </location>
</feature>
<dbReference type="SUPFAM" id="SSF82866">
    <property type="entry name" value="Multidrug efflux transporter AcrB transmembrane domain"/>
    <property type="match status" value="1"/>
</dbReference>
<keyword evidence="2 9" id="KW-0813">Transport</keyword>
<name>A0A8I0G6M6_9ACTO</name>
<dbReference type="InterPro" id="IPR022645">
    <property type="entry name" value="SecD/SecF_bac"/>
</dbReference>
<evidence type="ECO:0000256" key="1">
    <source>
        <dbReference type="ARBA" id="ARBA00004651"/>
    </source>
</evidence>
<evidence type="ECO:0000256" key="6">
    <source>
        <dbReference type="ARBA" id="ARBA00022989"/>
    </source>
</evidence>
<comment type="subcellular location">
    <subcellularLocation>
        <location evidence="1 9">Cell membrane</location>
        <topology evidence="1 9">Multi-pass membrane protein</topology>
    </subcellularLocation>
</comment>
<dbReference type="Proteomes" id="UP000627538">
    <property type="component" value="Unassembled WGS sequence"/>
</dbReference>
<evidence type="ECO:0000256" key="7">
    <source>
        <dbReference type="ARBA" id="ARBA00023010"/>
    </source>
</evidence>
<dbReference type="GO" id="GO:0005886">
    <property type="term" value="C:plasma membrane"/>
    <property type="evidence" value="ECO:0007669"/>
    <property type="project" value="UniProtKB-SubCell"/>
</dbReference>
<comment type="caution">
    <text evidence="12">The sequence shown here is derived from an EMBL/GenBank/DDBJ whole genome shotgun (WGS) entry which is preliminary data.</text>
</comment>
<feature type="region of interest" description="Disordered" evidence="10">
    <location>
        <begin position="348"/>
        <end position="371"/>
    </location>
</feature>
<evidence type="ECO:0000259" key="11">
    <source>
        <dbReference type="Pfam" id="PF02355"/>
    </source>
</evidence>
<dbReference type="InterPro" id="IPR022813">
    <property type="entry name" value="SecD/SecF_arch_bac"/>
</dbReference>
<protein>
    <recommendedName>
        <fullName evidence="9">Protein-export membrane protein SecF</fullName>
    </recommendedName>
</protein>
<comment type="similarity">
    <text evidence="9">Belongs to the SecD/SecF family. SecF subfamily.</text>
</comment>
<gene>
    <name evidence="9 12" type="primary">secF</name>
    <name evidence="12" type="ORF">H8R10_00665</name>
</gene>
<dbReference type="Gene3D" id="1.20.1640.10">
    <property type="entry name" value="Multidrug efflux transporter AcrB transmembrane domain"/>
    <property type="match status" value="1"/>
</dbReference>
<keyword evidence="7 9" id="KW-0811">Translocation</keyword>
<feature type="transmembrane region" description="Helical" evidence="9">
    <location>
        <begin position="253"/>
        <end position="272"/>
    </location>
</feature>
<dbReference type="PANTHER" id="PTHR30081:SF8">
    <property type="entry name" value="PROTEIN TRANSLOCASE SUBUNIT SECF"/>
    <property type="match status" value="1"/>
</dbReference>
<keyword evidence="4 9" id="KW-0812">Transmembrane</keyword>
<accession>A0A8I0G6M6</accession>
<dbReference type="Pfam" id="PF02355">
    <property type="entry name" value="SecD_SecF_C"/>
    <property type="match status" value="1"/>
</dbReference>
<keyword evidence="8 9" id="KW-0472">Membrane</keyword>
<dbReference type="PANTHER" id="PTHR30081">
    <property type="entry name" value="PROTEIN-EXPORT MEMBRANE PROTEIN SEC"/>
    <property type="match status" value="1"/>
</dbReference>
<feature type="transmembrane region" description="Helical" evidence="9">
    <location>
        <begin position="194"/>
        <end position="215"/>
    </location>
</feature>
<dbReference type="GO" id="GO:0015450">
    <property type="term" value="F:protein-transporting ATPase activity"/>
    <property type="evidence" value="ECO:0007669"/>
    <property type="project" value="InterPro"/>
</dbReference>
<evidence type="ECO:0000256" key="2">
    <source>
        <dbReference type="ARBA" id="ARBA00022448"/>
    </source>
</evidence>
<feature type="transmembrane region" description="Helical" evidence="9">
    <location>
        <begin position="142"/>
        <end position="161"/>
    </location>
</feature>
<comment type="function">
    <text evidence="9">Part of the Sec protein translocase complex. Interacts with the SecYEG preprotein conducting channel. SecDF uses the proton motive force (PMF) to complete protein translocation after the ATP-dependent function of SecA.</text>
</comment>